<dbReference type="GO" id="GO:0000932">
    <property type="term" value="C:P-body"/>
    <property type="evidence" value="ECO:0007669"/>
    <property type="project" value="TreeGrafter"/>
</dbReference>
<dbReference type="SUPFAM" id="SSF101908">
    <property type="entry name" value="Putative isomerase YbhE"/>
    <property type="match status" value="1"/>
</dbReference>
<evidence type="ECO:0000313" key="4">
    <source>
        <dbReference type="Proteomes" id="UP000077684"/>
    </source>
</evidence>
<feature type="non-terminal residue" evidence="3">
    <location>
        <position position="368"/>
    </location>
</feature>
<sequence length="368" mass="38831">AGGTSNGIGSPIENDIVVVINKNSSTITRTASAEASIVKLRKYTRLVCAGASDGSIQLRDPRSLKVEHRLAAHAGGLIDMAVEGNMIYSVGWTVRLGHPVPDAFVKVHDIRTNRSLVPLAFAAQGGPALLSIHPKQNSTIFVTGPQGQFQVVDVNSPGEGLFFQCLSSGSAAYGQKAAVFLEPVQPERQDACFDAFLRHEKASALRKGAEELRASAPPPAYLRQNSALIFRRNIPSAQDSGVSKAGIIPSAVAGWSSPRPPPPSAVVSERRKRGGAEFRRNSAEVGAVDTSVRAQVQEPQTSPPSVRVQVVGGTSPSAPPLSASAVRRTSSGGGKSAEFCGTEARRTRNSAESAEVTPFLTPRRRRAS</sequence>
<organism evidence="3 4">
    <name type="scientific">Tilletia controversa</name>
    <name type="common">dwarf bunt fungus</name>
    <dbReference type="NCBI Taxonomy" id="13291"/>
    <lineage>
        <taxon>Eukaryota</taxon>
        <taxon>Fungi</taxon>
        <taxon>Dikarya</taxon>
        <taxon>Basidiomycota</taxon>
        <taxon>Ustilaginomycotina</taxon>
        <taxon>Exobasidiomycetes</taxon>
        <taxon>Tilletiales</taxon>
        <taxon>Tilletiaceae</taxon>
        <taxon>Tilletia</taxon>
    </lineage>
</organism>
<dbReference type="GO" id="GO:0004535">
    <property type="term" value="F:poly(A)-specific ribonuclease activity"/>
    <property type="evidence" value="ECO:0007669"/>
    <property type="project" value="TreeGrafter"/>
</dbReference>
<dbReference type="PANTHER" id="PTHR15728">
    <property type="entry name" value="DEADENYLATION COMPLEX CATALYTIC SUBUNIT PAN2"/>
    <property type="match status" value="1"/>
</dbReference>
<proteinExistence type="predicted"/>
<dbReference type="Gene3D" id="2.130.10.10">
    <property type="entry name" value="YVTN repeat-like/Quinoprotein amine dehydrogenase"/>
    <property type="match status" value="1"/>
</dbReference>
<evidence type="ECO:0000259" key="2">
    <source>
        <dbReference type="Pfam" id="PF20770"/>
    </source>
</evidence>
<dbReference type="EMBL" id="LWDE02002487">
    <property type="protein sequence ID" value="KAE8237518.1"/>
    <property type="molecule type" value="Genomic_DNA"/>
</dbReference>
<dbReference type="GO" id="GO:0000289">
    <property type="term" value="P:nuclear-transcribed mRNA poly(A) tail shortening"/>
    <property type="evidence" value="ECO:0007669"/>
    <property type="project" value="TreeGrafter"/>
</dbReference>
<evidence type="ECO:0000256" key="1">
    <source>
        <dbReference type="SAM" id="MobiDB-lite"/>
    </source>
</evidence>
<reference evidence="3" key="1">
    <citation type="submission" date="2016-04" db="EMBL/GenBank/DDBJ databases">
        <authorList>
            <person name="Nguyen H.D."/>
            <person name="Samba Siva P."/>
            <person name="Cullis J."/>
            <person name="Levesque C.A."/>
            <person name="Hambleton S."/>
        </authorList>
    </citation>
    <scope>NUCLEOTIDE SEQUENCE</scope>
    <source>
        <strain evidence="3">DAOMC 236426</strain>
    </source>
</reference>
<feature type="domain" description="PAN2-PAN3 deadenylation complex catalytic subunit PAN2 N-terminal" evidence="2">
    <location>
        <begin position="14"/>
        <end position="153"/>
    </location>
</feature>
<dbReference type="PANTHER" id="PTHR15728:SF0">
    <property type="entry name" value="PAN2-PAN3 DEADENYLATION COMPLEX CATALYTIC SUBUNIT PAN2"/>
    <property type="match status" value="1"/>
</dbReference>
<dbReference type="InterPro" id="IPR050785">
    <property type="entry name" value="PAN2-PAN3_catalytic_subunit"/>
</dbReference>
<feature type="region of interest" description="Disordered" evidence="1">
    <location>
        <begin position="251"/>
        <end position="368"/>
    </location>
</feature>
<reference evidence="3" key="2">
    <citation type="journal article" date="2019" name="IMA Fungus">
        <title>Genome sequencing and comparison of five Tilletia species to identify candidate genes for the detection of regulated species infecting wheat.</title>
        <authorList>
            <person name="Nguyen H.D.T."/>
            <person name="Sultana T."/>
            <person name="Kesanakurti P."/>
            <person name="Hambleton S."/>
        </authorList>
    </citation>
    <scope>NUCLEOTIDE SEQUENCE</scope>
    <source>
        <strain evidence="3">DAOMC 236426</strain>
    </source>
</reference>
<dbReference type="InterPro" id="IPR048841">
    <property type="entry name" value="PAN2_N"/>
</dbReference>
<dbReference type="AlphaFoldDB" id="A0A8X7MIP8"/>
<dbReference type="GO" id="GO:0031251">
    <property type="term" value="C:PAN complex"/>
    <property type="evidence" value="ECO:0007669"/>
    <property type="project" value="TreeGrafter"/>
</dbReference>
<protein>
    <recommendedName>
        <fullName evidence="2">PAN2-PAN3 deadenylation complex catalytic subunit PAN2 N-terminal domain-containing protein</fullName>
    </recommendedName>
</protein>
<dbReference type="Pfam" id="PF20770">
    <property type="entry name" value="PAN2_N"/>
    <property type="match status" value="1"/>
</dbReference>
<accession>A0A8X7MIP8</accession>
<comment type="caution">
    <text evidence="3">The sequence shown here is derived from an EMBL/GenBank/DDBJ whole genome shotgun (WGS) entry which is preliminary data.</text>
</comment>
<dbReference type="Proteomes" id="UP000077684">
    <property type="component" value="Unassembled WGS sequence"/>
</dbReference>
<name>A0A8X7MIP8_9BASI</name>
<evidence type="ECO:0000313" key="3">
    <source>
        <dbReference type="EMBL" id="KAE8237518.1"/>
    </source>
</evidence>
<dbReference type="InterPro" id="IPR015943">
    <property type="entry name" value="WD40/YVTN_repeat-like_dom_sf"/>
</dbReference>
<gene>
    <name evidence="3" type="ORF">A4X06_0g9204</name>
</gene>
<feature type="compositionally biased region" description="Polar residues" evidence="1">
    <location>
        <begin position="292"/>
        <end position="304"/>
    </location>
</feature>
<keyword evidence="4" id="KW-1185">Reference proteome</keyword>